<feature type="region of interest" description="Disordered" evidence="1">
    <location>
        <begin position="270"/>
        <end position="313"/>
    </location>
</feature>
<reference evidence="2 3" key="1">
    <citation type="submission" date="2015-02" db="EMBL/GenBank/DDBJ databases">
        <title>Improved understanding of the partial-nitritation anammox process through 23 genomes representing the majority of the microbial community.</title>
        <authorList>
            <person name="Speth D.R."/>
            <person name="In T Zandt M."/>
            <person name="Guerrero Cruz S."/>
            <person name="Jetten M.S."/>
            <person name="Dutilh B.E."/>
        </authorList>
    </citation>
    <scope>NUCLEOTIDE SEQUENCE [LARGE SCALE GENOMIC DNA]</scope>
    <source>
        <strain evidence="2">OLB21</strain>
    </source>
</reference>
<organism evidence="2 3">
    <name type="scientific">candidate division WS6 bacterium OLB21</name>
    <dbReference type="NCBI Taxonomy" id="1617427"/>
    <lineage>
        <taxon>Bacteria</taxon>
        <taxon>Candidatus Dojkabacteria</taxon>
    </lineage>
</organism>
<dbReference type="Proteomes" id="UP000070449">
    <property type="component" value="Unassembled WGS sequence"/>
</dbReference>
<evidence type="ECO:0000256" key="1">
    <source>
        <dbReference type="SAM" id="MobiDB-lite"/>
    </source>
</evidence>
<evidence type="ECO:0000313" key="2">
    <source>
        <dbReference type="EMBL" id="KXK08348.1"/>
    </source>
</evidence>
<comment type="caution">
    <text evidence="2">The sequence shown here is derived from an EMBL/GenBank/DDBJ whole genome shotgun (WGS) entry which is preliminary data.</text>
</comment>
<gene>
    <name evidence="2" type="ORF">UZ20_WS6002000877</name>
</gene>
<proteinExistence type="predicted"/>
<name>A0A136KG85_9BACT</name>
<evidence type="ECO:0000313" key="3">
    <source>
        <dbReference type="Proteomes" id="UP000070449"/>
    </source>
</evidence>
<sequence>MQNLLQVFTVCIFLFSCEDSFSTQLKRLLEKSFLGVKVTEVTDYASGLAHTTKIISAAEYANIGNILPIRLFTDKTNDPLQKLFAVLQSVDSPEEVWMEFVFRKADLSKVNIEDIWKELPPLQQRLLVNKRSQRCFQIIIRVLVKTQNRNNAQLLFNEINSVFSRFGYHQFAEIKMQIETEDDIYQHIRKFLIGKTRGERLNQIEKYELRFLPENQIGYFSSQELAALYHFPDMELKSVVPEEKEVEVPRTEMKQESATTQQQVQVEALAGVSTDLSDIKPVEPTTREGDPLAPAESSPSALNPNDYDTFEDS</sequence>
<dbReference type="AlphaFoldDB" id="A0A136KG85"/>
<protein>
    <submittedName>
        <fullName evidence="2">Uncharacterized protein</fullName>
    </submittedName>
</protein>
<accession>A0A136KG85</accession>
<dbReference type="EMBL" id="JYPD01000025">
    <property type="protein sequence ID" value="KXK08348.1"/>
    <property type="molecule type" value="Genomic_DNA"/>
</dbReference>
<feature type="compositionally biased region" description="Basic and acidic residues" evidence="1">
    <location>
        <begin position="277"/>
        <end position="290"/>
    </location>
</feature>